<keyword evidence="2" id="KW-1185">Reference proteome</keyword>
<accession>A0A6J5FKS1</accession>
<protein>
    <submittedName>
        <fullName evidence="1">Uncharacterized protein</fullName>
    </submittedName>
</protein>
<dbReference type="EMBL" id="CADIKI010000003">
    <property type="protein sequence ID" value="CAB3782001.1"/>
    <property type="molecule type" value="Genomic_DNA"/>
</dbReference>
<dbReference type="Proteomes" id="UP000494252">
    <property type="component" value="Unassembled WGS sequence"/>
</dbReference>
<sequence>MMHFQIGGAVRSADERRYAAASFTCASCPKQRLGNYIRVPPECRRGHNHSFRKPWSKSQSGQSLLLGELLRHPNVRFESGRCFANGQHVAKIANKRPNVDLPRLTPSFMPWHKLKP</sequence>
<evidence type="ECO:0000313" key="1">
    <source>
        <dbReference type="EMBL" id="CAB3782001.1"/>
    </source>
</evidence>
<gene>
    <name evidence="1" type="ORF">LMG27177_01141</name>
</gene>
<proteinExistence type="predicted"/>
<organism evidence="1 2">
    <name type="scientific">Paraburkholderia fynbosensis</name>
    <dbReference type="NCBI Taxonomy" id="1200993"/>
    <lineage>
        <taxon>Bacteria</taxon>
        <taxon>Pseudomonadati</taxon>
        <taxon>Pseudomonadota</taxon>
        <taxon>Betaproteobacteria</taxon>
        <taxon>Burkholderiales</taxon>
        <taxon>Burkholderiaceae</taxon>
        <taxon>Paraburkholderia</taxon>
    </lineage>
</organism>
<evidence type="ECO:0000313" key="2">
    <source>
        <dbReference type="Proteomes" id="UP000494252"/>
    </source>
</evidence>
<name>A0A6J5FKS1_9BURK</name>
<dbReference type="AlphaFoldDB" id="A0A6J5FKS1"/>
<reference evidence="1 2" key="1">
    <citation type="submission" date="2020-04" db="EMBL/GenBank/DDBJ databases">
        <authorList>
            <person name="De Canck E."/>
        </authorList>
    </citation>
    <scope>NUCLEOTIDE SEQUENCE [LARGE SCALE GENOMIC DNA]</scope>
    <source>
        <strain evidence="1 2">LMG 27177</strain>
    </source>
</reference>